<dbReference type="SMART" id="SM00810">
    <property type="entry name" value="Alpha-amyl_C2"/>
    <property type="match status" value="1"/>
</dbReference>
<dbReference type="GO" id="GO:0005509">
    <property type="term" value="F:calcium ion binding"/>
    <property type="evidence" value="ECO:0007669"/>
    <property type="project" value="InterPro"/>
</dbReference>
<evidence type="ECO:0000259" key="7">
    <source>
        <dbReference type="SMART" id="SM00810"/>
    </source>
</evidence>
<comment type="similarity">
    <text evidence="2">Belongs to the glycosyl hydrolase 13 family.</text>
</comment>
<dbReference type="InterPro" id="IPR017853">
    <property type="entry name" value="GH"/>
</dbReference>
<dbReference type="Gene3D" id="2.60.40.1180">
    <property type="entry name" value="Golgi alpha-mannosidase II"/>
    <property type="match status" value="1"/>
</dbReference>
<comment type="caution">
    <text evidence="8">The sequence shown here is derived from an EMBL/GenBank/DDBJ whole genome shotgun (WGS) entry which is preliminary data.</text>
</comment>
<sequence>MNYHCGNQNPELREGLVAWLTWLHTHVGFDSWRFDFVRGFAPHFVKQYIEDSLKDAKNSGINIGEYWTDGGPSELAYFVRGTSGTCMAFDFPLKGELHNAITHMEYDHLAARHDGKPPGLVGIMPESAVTFVENHDTGKPLCHWEFPQDRVMVGYAYILTHPGIPAIFYSHLFGDGESTSGPYSGELAEEIQALIQLRRNAKITNASIVRIIAAEQDMYEAVIDDKVTVKLGPRWDMGDRWPGDTEWEVATCGLDYCIWAHKSLGITDTDTLLGEAQSAPTGADNIFI</sequence>
<evidence type="ECO:0000256" key="1">
    <source>
        <dbReference type="ARBA" id="ARBA00000548"/>
    </source>
</evidence>
<feature type="domain" description="Alpha-amylase C-terminal beta-sheet" evidence="7">
    <location>
        <begin position="198"/>
        <end position="261"/>
    </location>
</feature>
<evidence type="ECO:0000256" key="5">
    <source>
        <dbReference type="ARBA" id="ARBA00023295"/>
    </source>
</evidence>
<dbReference type="AlphaFoldDB" id="A0AAE0L850"/>
<dbReference type="SUPFAM" id="SSF51445">
    <property type="entry name" value="(Trans)glycosidases"/>
    <property type="match status" value="1"/>
</dbReference>
<dbReference type="GO" id="GO:0004556">
    <property type="term" value="F:alpha-amylase activity"/>
    <property type="evidence" value="ECO:0007669"/>
    <property type="project" value="UniProtKB-EC"/>
</dbReference>
<evidence type="ECO:0000256" key="3">
    <source>
        <dbReference type="ARBA" id="ARBA00012595"/>
    </source>
</evidence>
<reference evidence="8 9" key="1">
    <citation type="journal article" date="2015" name="Genome Biol. Evol.">
        <title>Comparative Genomics of a Bacterivorous Green Alga Reveals Evolutionary Causalities and Consequences of Phago-Mixotrophic Mode of Nutrition.</title>
        <authorList>
            <person name="Burns J.A."/>
            <person name="Paasch A."/>
            <person name="Narechania A."/>
            <person name="Kim E."/>
        </authorList>
    </citation>
    <scope>NUCLEOTIDE SEQUENCE [LARGE SCALE GENOMIC DNA]</scope>
    <source>
        <strain evidence="8 9">PLY_AMNH</strain>
    </source>
</reference>
<evidence type="ECO:0000313" key="9">
    <source>
        <dbReference type="Proteomes" id="UP001190700"/>
    </source>
</evidence>
<dbReference type="Proteomes" id="UP001190700">
    <property type="component" value="Unassembled WGS sequence"/>
</dbReference>
<name>A0AAE0L850_9CHLO</name>
<dbReference type="InterPro" id="IPR012850">
    <property type="entry name" value="A-amylase_bs_C"/>
</dbReference>
<gene>
    <name evidence="8" type="ORF">CYMTET_16323</name>
</gene>
<proteinExistence type="inferred from homology"/>
<dbReference type="PANTHER" id="PTHR43447">
    <property type="entry name" value="ALPHA-AMYLASE"/>
    <property type="match status" value="1"/>
</dbReference>
<dbReference type="Pfam" id="PF07821">
    <property type="entry name" value="Alpha-amyl_C2"/>
    <property type="match status" value="1"/>
</dbReference>
<dbReference type="EC" id="3.2.1.1" evidence="3"/>
<comment type="catalytic activity">
    <reaction evidence="1">
        <text>Endohydrolysis of (1-&gt;4)-alpha-D-glucosidic linkages in polysaccharides containing three or more (1-&gt;4)-alpha-linked D-glucose units.</text>
        <dbReference type="EC" id="3.2.1.1"/>
    </reaction>
</comment>
<evidence type="ECO:0000256" key="2">
    <source>
        <dbReference type="ARBA" id="ARBA00008061"/>
    </source>
</evidence>
<dbReference type="EMBL" id="LGRX02007159">
    <property type="protein sequence ID" value="KAK3275553.1"/>
    <property type="molecule type" value="Genomic_DNA"/>
</dbReference>
<keyword evidence="5" id="KW-0326">Glycosidase</keyword>
<keyword evidence="9" id="KW-1185">Reference proteome</keyword>
<dbReference type="InterPro" id="IPR013780">
    <property type="entry name" value="Glyco_hydro_b"/>
</dbReference>
<evidence type="ECO:0000256" key="4">
    <source>
        <dbReference type="ARBA" id="ARBA00022801"/>
    </source>
</evidence>
<protein>
    <recommendedName>
        <fullName evidence="3">alpha-amylase</fullName>
        <ecNumber evidence="3">3.2.1.1</ecNumber>
    </recommendedName>
    <alternativeName>
        <fullName evidence="6">1,4-alpha-D-glucan glucanohydrolase</fullName>
    </alternativeName>
</protein>
<evidence type="ECO:0000313" key="8">
    <source>
        <dbReference type="EMBL" id="KAK3275553.1"/>
    </source>
</evidence>
<evidence type="ECO:0000256" key="6">
    <source>
        <dbReference type="ARBA" id="ARBA00030238"/>
    </source>
</evidence>
<keyword evidence="4" id="KW-0378">Hydrolase</keyword>
<dbReference type="Gene3D" id="3.20.20.80">
    <property type="entry name" value="Glycosidases"/>
    <property type="match status" value="1"/>
</dbReference>
<organism evidence="8 9">
    <name type="scientific">Cymbomonas tetramitiformis</name>
    <dbReference type="NCBI Taxonomy" id="36881"/>
    <lineage>
        <taxon>Eukaryota</taxon>
        <taxon>Viridiplantae</taxon>
        <taxon>Chlorophyta</taxon>
        <taxon>Pyramimonadophyceae</taxon>
        <taxon>Pyramimonadales</taxon>
        <taxon>Pyramimonadaceae</taxon>
        <taxon>Cymbomonas</taxon>
    </lineage>
</organism>
<dbReference type="SUPFAM" id="SSF51011">
    <property type="entry name" value="Glycosyl hydrolase domain"/>
    <property type="match status" value="1"/>
</dbReference>
<dbReference type="GO" id="GO:0005975">
    <property type="term" value="P:carbohydrate metabolic process"/>
    <property type="evidence" value="ECO:0007669"/>
    <property type="project" value="InterPro"/>
</dbReference>
<accession>A0AAE0L850</accession>